<dbReference type="eggNOG" id="COG3675">
    <property type="taxonomic scope" value="Bacteria"/>
</dbReference>
<dbReference type="STRING" id="1117647.M5M_16500"/>
<proteinExistence type="predicted"/>
<feature type="domain" description="Fungal lipase-type" evidence="1">
    <location>
        <begin position="79"/>
        <end position="210"/>
    </location>
</feature>
<dbReference type="Pfam" id="PF01764">
    <property type="entry name" value="Lipase_3"/>
    <property type="match status" value="1"/>
</dbReference>
<keyword evidence="3" id="KW-1185">Reference proteome</keyword>
<dbReference type="AlphaFoldDB" id="K4KQ79"/>
<dbReference type="InterPro" id="IPR029058">
    <property type="entry name" value="AB_hydrolase_fold"/>
</dbReference>
<dbReference type="InterPro" id="IPR002921">
    <property type="entry name" value="Fungal_lipase-type"/>
</dbReference>
<gene>
    <name evidence="2" type="ordered locus">M5M_16500</name>
</gene>
<dbReference type="RefSeq" id="WP_015048583.1">
    <property type="nucleotide sequence ID" value="NC_018868.3"/>
</dbReference>
<dbReference type="EMBL" id="CP003746">
    <property type="protein sequence ID" value="AFV00431.1"/>
    <property type="molecule type" value="Genomic_DNA"/>
</dbReference>
<dbReference type="CDD" id="cd00519">
    <property type="entry name" value="Lipase_3"/>
    <property type="match status" value="1"/>
</dbReference>
<dbReference type="InterPro" id="IPR051218">
    <property type="entry name" value="Sec_MonoDiacylglyc_Lipase"/>
</dbReference>
<dbReference type="PANTHER" id="PTHR45856:SF24">
    <property type="entry name" value="FUNGAL LIPASE-LIKE DOMAIN-CONTAINING PROTEIN"/>
    <property type="match status" value="1"/>
</dbReference>
<evidence type="ECO:0000313" key="2">
    <source>
        <dbReference type="EMBL" id="AFV00431.1"/>
    </source>
</evidence>
<evidence type="ECO:0000313" key="3">
    <source>
        <dbReference type="Proteomes" id="UP000000466"/>
    </source>
</evidence>
<dbReference type="SUPFAM" id="SSF53474">
    <property type="entry name" value="alpha/beta-Hydrolases"/>
    <property type="match status" value="1"/>
</dbReference>
<sequence>MTNVIAPLQAASLAQVIYQVQNQYFNRATVDRFKADWDLSSEDSKVSGKSGTLWVIKKKTGFGVVAEGRGAQFEGDLLLLFRGTDNTFDWATDATVGLSWTDSAERVHTGFNKCFGSLRDELELKLRPYVGKVRTVHCVGHSLGGALASLCAEWLETNSLLGQSSVQLYTFGSPRVGCEGFAKSLSNSLQSGAGIYRCYHKTDVVPMVPIWPFFHVPYKNRSYCLNSPGSLPSGSYHKMTNYVKTLSRSKGWDSLIDLQPPVSESAVETWLKSDSLYSLTINSINMLNHALMYVIKKVLQGVGFVIQNSIGLGVTLLDHLAMALAKGYDLAKDASVWVLRLMKRIMVALGMKIAKDITVTAQFIKYLLTALMDKVNRMVKTAVDFVFSE</sequence>
<dbReference type="Proteomes" id="UP000000466">
    <property type="component" value="Chromosome"/>
</dbReference>
<accession>K4KQ79</accession>
<evidence type="ECO:0000259" key="1">
    <source>
        <dbReference type="Pfam" id="PF01764"/>
    </source>
</evidence>
<dbReference type="HOGENOM" id="CLU_062631_0_0_6"/>
<reference evidence="2 3" key="1">
    <citation type="journal article" date="2013" name="Genome Announc.">
        <title>Complete genome sequence of Simiduia agarivorans SA1(T), a marine bacterium able to degrade a variety of polysaccharides.</title>
        <authorList>
            <person name="Lin S.Y."/>
            <person name="Shieh W.Y."/>
            <person name="Chen J.S."/>
            <person name="Tang S.L."/>
        </authorList>
    </citation>
    <scope>NUCLEOTIDE SEQUENCE [LARGE SCALE GENOMIC DNA]</scope>
    <source>
        <strain evidence="3">DSM 21679 / JCM 13881 / BCRC 17597 / SA1</strain>
    </source>
</reference>
<dbReference type="PANTHER" id="PTHR45856">
    <property type="entry name" value="ALPHA/BETA-HYDROLASES SUPERFAMILY PROTEIN"/>
    <property type="match status" value="1"/>
</dbReference>
<organism evidence="2 3">
    <name type="scientific">Simiduia agarivorans (strain DSM 21679 / JCM 13881 / BCRC 17597 / SA1)</name>
    <dbReference type="NCBI Taxonomy" id="1117647"/>
    <lineage>
        <taxon>Bacteria</taxon>
        <taxon>Pseudomonadati</taxon>
        <taxon>Pseudomonadota</taxon>
        <taxon>Gammaproteobacteria</taxon>
        <taxon>Cellvibrionales</taxon>
        <taxon>Cellvibrionaceae</taxon>
        <taxon>Simiduia</taxon>
    </lineage>
</organism>
<name>K4KQ79_SIMAS</name>
<protein>
    <submittedName>
        <fullName evidence="2">Lipase family protein</fullName>
    </submittedName>
</protein>
<dbReference type="GO" id="GO:0006629">
    <property type="term" value="P:lipid metabolic process"/>
    <property type="evidence" value="ECO:0007669"/>
    <property type="project" value="InterPro"/>
</dbReference>
<dbReference type="OrthoDB" id="5522031at2"/>
<dbReference type="Gene3D" id="3.40.50.1820">
    <property type="entry name" value="alpha/beta hydrolase"/>
    <property type="match status" value="1"/>
</dbReference>
<dbReference type="KEGG" id="saga:M5M_16500"/>